<keyword evidence="2" id="KW-0210">Decarboxylase</keyword>
<evidence type="ECO:0000256" key="8">
    <source>
        <dbReference type="ARBA" id="ARBA00023270"/>
    </source>
</evidence>
<comment type="caution">
    <text evidence="10">The sequence shown here is derived from an EMBL/GenBank/DDBJ whole genome shotgun (WGS) entry which is preliminary data.</text>
</comment>
<dbReference type="eggNOG" id="COG1586">
    <property type="taxonomic scope" value="Bacteria"/>
</dbReference>
<dbReference type="AlphaFoldDB" id="A0A098LE01"/>
<keyword evidence="9" id="KW-0670">Pyruvate</keyword>
<dbReference type="RefSeq" id="WP_045460679.1">
    <property type="nucleotide sequence ID" value="NZ_BBLT01000002.1"/>
</dbReference>
<keyword evidence="11" id="KW-1185">Reference proteome</keyword>
<evidence type="ECO:0000256" key="4">
    <source>
        <dbReference type="ARBA" id="ARBA00023066"/>
    </source>
</evidence>
<evidence type="ECO:0000256" key="2">
    <source>
        <dbReference type="ARBA" id="ARBA00022793"/>
    </source>
</evidence>
<dbReference type="Proteomes" id="UP000030185">
    <property type="component" value="Unassembled WGS sequence"/>
</dbReference>
<dbReference type="STRING" id="153721.MYP_1546"/>
<sequence>MSYIPGLHILAEIITEEQYLLEEFSSLKEYLNELVKRYELTEVGQVFHNFQPAGFTGVLCLTESHISIHTWPENHLLTLDIYLSNYQKQNDQKARDIFENLKIFFRAKSFNVQEIKR</sequence>
<dbReference type="PANTHER" id="PTHR33866">
    <property type="entry name" value="S-ADENOSYLMETHIONINE DECARBOXYLASE PROENZYME"/>
    <property type="match status" value="1"/>
</dbReference>
<comment type="cofactor">
    <cofactor evidence="1">
        <name>pyruvate</name>
        <dbReference type="ChEBI" id="CHEBI:15361"/>
    </cofactor>
</comment>
<name>A0A098LE01_9BACT</name>
<evidence type="ECO:0000313" key="10">
    <source>
        <dbReference type="EMBL" id="GAL84318.1"/>
    </source>
</evidence>
<reference evidence="10 11" key="1">
    <citation type="submission" date="2014-09" db="EMBL/GenBank/DDBJ databases">
        <title>Sporocytophaga myxococcoides PG-01 genome sequencing.</title>
        <authorList>
            <person name="Liu L."/>
            <person name="Gao P.J."/>
            <person name="Chen G.J."/>
            <person name="Wang L.S."/>
        </authorList>
    </citation>
    <scope>NUCLEOTIDE SEQUENCE [LARGE SCALE GENOMIC DNA]</scope>
    <source>
        <strain evidence="10 11">PG-01</strain>
    </source>
</reference>
<keyword evidence="6" id="KW-0865">Zymogen</keyword>
<gene>
    <name evidence="10" type="ORF">MYP_1546</name>
</gene>
<dbReference type="InterPro" id="IPR017716">
    <property type="entry name" value="S-AdoMet_deCOase_pro-enz"/>
</dbReference>
<evidence type="ECO:0000256" key="7">
    <source>
        <dbReference type="ARBA" id="ARBA00023239"/>
    </source>
</evidence>
<keyword evidence="8" id="KW-0704">Schiff base</keyword>
<evidence type="ECO:0000256" key="1">
    <source>
        <dbReference type="ARBA" id="ARBA00001928"/>
    </source>
</evidence>
<dbReference type="OrthoDB" id="9793120at2"/>
<dbReference type="Gene3D" id="3.60.90.10">
    <property type="entry name" value="S-adenosylmethionine decarboxylase"/>
    <property type="match status" value="1"/>
</dbReference>
<keyword evidence="4" id="KW-0745">Spermidine biosynthesis</keyword>
<keyword evidence="7" id="KW-0456">Lyase</keyword>
<dbReference type="NCBIfam" id="TIGR03330">
    <property type="entry name" value="SAM_DCase_Bsu"/>
    <property type="match status" value="1"/>
</dbReference>
<protein>
    <submittedName>
        <fullName evidence="10">S-adenosylmethionine decarboxylase</fullName>
    </submittedName>
</protein>
<dbReference type="GO" id="GO:0008295">
    <property type="term" value="P:spermidine biosynthetic process"/>
    <property type="evidence" value="ECO:0007669"/>
    <property type="project" value="UniProtKB-KW"/>
</dbReference>
<dbReference type="InterPro" id="IPR016067">
    <property type="entry name" value="S-AdoMet_deCO2ase_core"/>
</dbReference>
<evidence type="ECO:0000256" key="3">
    <source>
        <dbReference type="ARBA" id="ARBA00022813"/>
    </source>
</evidence>
<dbReference type="EMBL" id="BBLT01000002">
    <property type="protein sequence ID" value="GAL84318.1"/>
    <property type="molecule type" value="Genomic_DNA"/>
</dbReference>
<accession>A0A098LE01</accession>
<organism evidence="10 11">
    <name type="scientific">Sporocytophaga myxococcoides</name>
    <dbReference type="NCBI Taxonomy" id="153721"/>
    <lineage>
        <taxon>Bacteria</taxon>
        <taxon>Pseudomonadati</taxon>
        <taxon>Bacteroidota</taxon>
        <taxon>Cytophagia</taxon>
        <taxon>Cytophagales</taxon>
        <taxon>Cytophagaceae</taxon>
        <taxon>Sporocytophaga</taxon>
    </lineage>
</organism>
<evidence type="ECO:0000313" key="11">
    <source>
        <dbReference type="Proteomes" id="UP000030185"/>
    </source>
</evidence>
<dbReference type="Pfam" id="PF02675">
    <property type="entry name" value="AdoMet_dc"/>
    <property type="match status" value="1"/>
</dbReference>
<proteinExistence type="predicted"/>
<dbReference type="InterPro" id="IPR003826">
    <property type="entry name" value="AdoMetDC_fam_prok"/>
</dbReference>
<keyword evidence="5" id="KW-0620">Polyamine biosynthesis</keyword>
<evidence type="ECO:0000256" key="5">
    <source>
        <dbReference type="ARBA" id="ARBA00023115"/>
    </source>
</evidence>
<evidence type="ECO:0000256" key="6">
    <source>
        <dbReference type="ARBA" id="ARBA00023145"/>
    </source>
</evidence>
<dbReference type="SUPFAM" id="SSF56276">
    <property type="entry name" value="S-adenosylmethionine decarboxylase"/>
    <property type="match status" value="1"/>
</dbReference>
<keyword evidence="3" id="KW-0068">Autocatalytic cleavage</keyword>
<dbReference type="PANTHER" id="PTHR33866:SF2">
    <property type="entry name" value="S-ADENOSYLMETHIONINE DECARBOXYLASE PROENZYME"/>
    <property type="match status" value="1"/>
</dbReference>
<evidence type="ECO:0000256" key="9">
    <source>
        <dbReference type="ARBA" id="ARBA00023317"/>
    </source>
</evidence>
<dbReference type="GO" id="GO:0004014">
    <property type="term" value="F:adenosylmethionine decarboxylase activity"/>
    <property type="evidence" value="ECO:0007669"/>
    <property type="project" value="InterPro"/>
</dbReference>
<dbReference type="GO" id="GO:0005829">
    <property type="term" value="C:cytosol"/>
    <property type="evidence" value="ECO:0007669"/>
    <property type="project" value="TreeGrafter"/>
</dbReference>